<sequence>MKKIYFSQSLKHSNIKVFYNVCDGNFTETIHSALQSLNITKLCELQEYLIPAIMERKYDIFIESHTGTGKKFGYVLPIVDFICKMHENELYQDNGNPFAIILMNDIESCKKVISEITRLYSGARIIKLIGSDKEVKFIKEINNGCDIIVGSIIKFVKMLQPINFSLLKKDILKINFLVIDECEKFLFEHWKNYLKIICNEIFKEQISDQIKIFSTCGLENYTAEMFMNNYAQKDYVIMKFLNSSPLITGKPLVTFPIINESCFSNDNYNENLSNSNLQNSVNYPGLILTQPQQNIVVNNYTNNQQFTSNCSYNNYSSIPIRHSLYALHNDSLYQNYKEDIICNVRYNPFRAQLVNPNLTVHIRPNIKNGLPLNFQLQKYNLPEKEKNKDEADTSNNFNNFTHVGILRRLYIITIQFFDAYKNLLVVLKHLFNENINYKVIVFVKQSEGCNYGSNLCNNNGIISKAITRSQDALEKNKNVEYFKCHNNIVLFVEDNYYELLTENRIYSHIIITLNLLMKETSIKKKTNFLGDIDKEEKKVKKLVCSIEKEGETEVFTDLQSHLIHQHTPMLLHSQTTVPKESIRTLHLLIEAEQAALEENIYSKELLMGDGIVTTTERDNEVLWLCSATRHLEAPMDTLSLAVSIFDRVLSSVRVQTRYANCLAVTSLILAAKYWERNGSVCGEPRYVIQSLQLPYSCKEVVRMEALILRHLNWNISIPTPEQFLFEMLKLLGISEALTSYALVENYCAIIGKYRFFSVYRPSVMALSLISVMLEIKSQDWMRVTMGIQKMFKIPQKELLCCRDQMMRTFKFSQNDLKKWSGPVSCGQSTSSGILKNANGFVNKRSKKRLRRRQAKEAAANYAQTLLKSGVQLESGIDVLHVLYDIGTQPNLVCQ</sequence>
<dbReference type="SMART" id="SM00487">
    <property type="entry name" value="DEXDc"/>
    <property type="match status" value="1"/>
</dbReference>
<dbReference type="Proteomes" id="UP000035681">
    <property type="component" value="Unplaced"/>
</dbReference>
<evidence type="ECO:0000256" key="1">
    <source>
        <dbReference type="RuleBase" id="RU000383"/>
    </source>
</evidence>
<dbReference type="Gene3D" id="1.10.472.10">
    <property type="entry name" value="Cyclin-like"/>
    <property type="match status" value="2"/>
</dbReference>
<dbReference type="InterPro" id="IPR039361">
    <property type="entry name" value="Cyclin"/>
</dbReference>
<reference evidence="4" key="1">
    <citation type="submission" date="2024-02" db="UniProtKB">
        <authorList>
            <consortium name="WormBaseParasite"/>
        </authorList>
    </citation>
    <scope>IDENTIFICATION</scope>
</reference>
<dbReference type="AlphaFoldDB" id="A0AAF5D4R5"/>
<organism evidence="3 4">
    <name type="scientific">Strongyloides stercoralis</name>
    <name type="common">Threadworm</name>
    <dbReference type="NCBI Taxonomy" id="6248"/>
    <lineage>
        <taxon>Eukaryota</taxon>
        <taxon>Metazoa</taxon>
        <taxon>Ecdysozoa</taxon>
        <taxon>Nematoda</taxon>
        <taxon>Chromadorea</taxon>
        <taxon>Rhabditida</taxon>
        <taxon>Tylenchina</taxon>
        <taxon>Panagrolaimomorpha</taxon>
        <taxon>Strongyloidoidea</taxon>
        <taxon>Strongyloididae</taxon>
        <taxon>Strongyloides</taxon>
    </lineage>
</organism>
<dbReference type="Pfam" id="PF00270">
    <property type="entry name" value="DEAD"/>
    <property type="match status" value="1"/>
</dbReference>
<comment type="similarity">
    <text evidence="1">Belongs to the cyclin family.</text>
</comment>
<dbReference type="InterPro" id="IPR027417">
    <property type="entry name" value="P-loop_NTPase"/>
</dbReference>
<evidence type="ECO:0000313" key="3">
    <source>
        <dbReference type="Proteomes" id="UP000035681"/>
    </source>
</evidence>
<dbReference type="SUPFAM" id="SSF52540">
    <property type="entry name" value="P-loop containing nucleoside triphosphate hydrolases"/>
    <property type="match status" value="1"/>
</dbReference>
<dbReference type="PROSITE" id="PS51192">
    <property type="entry name" value="HELICASE_ATP_BIND_1"/>
    <property type="match status" value="1"/>
</dbReference>
<protein>
    <submittedName>
        <fullName evidence="4">CYCLIN domain-containing protein</fullName>
    </submittedName>
</protein>
<dbReference type="InterPro" id="IPR036915">
    <property type="entry name" value="Cyclin-like_sf"/>
</dbReference>
<evidence type="ECO:0000259" key="2">
    <source>
        <dbReference type="PROSITE" id="PS51192"/>
    </source>
</evidence>
<dbReference type="Pfam" id="PF00134">
    <property type="entry name" value="Cyclin_N"/>
    <property type="match status" value="1"/>
</dbReference>
<dbReference type="InterPro" id="IPR006671">
    <property type="entry name" value="Cyclin_N"/>
</dbReference>
<dbReference type="PANTHER" id="PTHR10177">
    <property type="entry name" value="CYCLINS"/>
    <property type="match status" value="1"/>
</dbReference>
<keyword evidence="1" id="KW-0195">Cyclin</keyword>
<dbReference type="GO" id="GO:0003676">
    <property type="term" value="F:nucleic acid binding"/>
    <property type="evidence" value="ECO:0007669"/>
    <property type="project" value="InterPro"/>
</dbReference>
<keyword evidence="3" id="KW-1185">Reference proteome</keyword>
<dbReference type="InterPro" id="IPR013763">
    <property type="entry name" value="Cyclin-like_dom"/>
</dbReference>
<dbReference type="SUPFAM" id="SSF47954">
    <property type="entry name" value="Cyclin-like"/>
    <property type="match status" value="1"/>
</dbReference>
<proteinExistence type="inferred from homology"/>
<dbReference type="WBParaSite" id="TCONS_00006742.p1">
    <property type="protein sequence ID" value="TCONS_00006742.p1"/>
    <property type="gene ID" value="XLOC_004863"/>
</dbReference>
<dbReference type="GO" id="GO:0005524">
    <property type="term" value="F:ATP binding"/>
    <property type="evidence" value="ECO:0007669"/>
    <property type="project" value="InterPro"/>
</dbReference>
<evidence type="ECO:0000313" key="4">
    <source>
        <dbReference type="WBParaSite" id="TCONS_00006742.p1"/>
    </source>
</evidence>
<name>A0AAF5D4R5_STRER</name>
<dbReference type="SMART" id="SM00385">
    <property type="entry name" value="CYCLIN"/>
    <property type="match status" value="1"/>
</dbReference>
<feature type="domain" description="Helicase ATP-binding" evidence="2">
    <location>
        <begin position="51"/>
        <end position="236"/>
    </location>
</feature>
<accession>A0AAF5D4R5</accession>
<dbReference type="InterPro" id="IPR014001">
    <property type="entry name" value="Helicase_ATP-bd"/>
</dbReference>
<dbReference type="Gene3D" id="3.40.50.300">
    <property type="entry name" value="P-loop containing nucleotide triphosphate hydrolases"/>
    <property type="match status" value="1"/>
</dbReference>
<dbReference type="InterPro" id="IPR011545">
    <property type="entry name" value="DEAD/DEAH_box_helicase_dom"/>
</dbReference>